<dbReference type="SUPFAM" id="SSF51445">
    <property type="entry name" value="(Trans)glycosidases"/>
    <property type="match status" value="1"/>
</dbReference>
<evidence type="ECO:0000256" key="5">
    <source>
        <dbReference type="ARBA" id="ARBA00023295"/>
    </source>
</evidence>
<dbReference type="Proteomes" id="UP000694408">
    <property type="component" value="Unplaced"/>
</dbReference>
<feature type="active site" description="Nucleophile" evidence="6">
    <location>
        <position position="381"/>
    </location>
</feature>
<dbReference type="InterPro" id="IPR033132">
    <property type="entry name" value="GH_1_N_CS"/>
</dbReference>
<dbReference type="PANTHER" id="PTHR10353:SF38">
    <property type="entry name" value="LACTASE_PHLORIZIN HYDROLASE"/>
    <property type="match status" value="1"/>
</dbReference>
<dbReference type="Pfam" id="PF00232">
    <property type="entry name" value="Glyco_hydro_1"/>
    <property type="match status" value="1"/>
</dbReference>
<evidence type="ECO:0000256" key="3">
    <source>
        <dbReference type="ARBA" id="ARBA00022801"/>
    </source>
</evidence>
<protein>
    <submittedName>
        <fullName evidence="10">Lactase</fullName>
    </submittedName>
</protein>
<keyword evidence="11" id="KW-1185">Reference proteome</keyword>
<dbReference type="PROSITE" id="PS00653">
    <property type="entry name" value="GLYCOSYL_HYDROL_F1_2"/>
    <property type="match status" value="1"/>
</dbReference>
<keyword evidence="3 8" id="KW-0378">Hydrolase</keyword>
<dbReference type="FunFam" id="3.20.20.80:FF:000013">
    <property type="entry name" value="lactase-phlorizin hydrolase"/>
    <property type="match status" value="1"/>
</dbReference>
<dbReference type="PANTHER" id="PTHR10353">
    <property type="entry name" value="GLYCOSYL HYDROLASE"/>
    <property type="match status" value="1"/>
</dbReference>
<proteinExistence type="inferred from homology"/>
<evidence type="ECO:0000256" key="6">
    <source>
        <dbReference type="PROSITE-ProRule" id="PRU10055"/>
    </source>
</evidence>
<dbReference type="Gene3D" id="3.20.20.80">
    <property type="entry name" value="Glycosidases"/>
    <property type="match status" value="1"/>
</dbReference>
<dbReference type="GO" id="GO:0000016">
    <property type="term" value="F:lactase activity"/>
    <property type="evidence" value="ECO:0007669"/>
    <property type="project" value="TreeGrafter"/>
</dbReference>
<dbReference type="PRINTS" id="PR00131">
    <property type="entry name" value="GLHYDRLASE1"/>
</dbReference>
<dbReference type="Ensembl" id="ENSJHYT00000028888.1">
    <property type="protein sequence ID" value="ENSJHYP00000023966.1"/>
    <property type="gene ID" value="ENSJHYG00000017994.1"/>
</dbReference>
<dbReference type="PROSITE" id="PS00572">
    <property type="entry name" value="GLYCOSYL_HYDROL_F1_1"/>
    <property type="match status" value="1"/>
</dbReference>
<dbReference type="GO" id="GO:0005975">
    <property type="term" value="P:carbohydrate metabolic process"/>
    <property type="evidence" value="ECO:0007669"/>
    <property type="project" value="InterPro"/>
</dbReference>
<evidence type="ECO:0000256" key="8">
    <source>
        <dbReference type="RuleBase" id="RU004468"/>
    </source>
</evidence>
<keyword evidence="9" id="KW-1133">Transmembrane helix</keyword>
<evidence type="ECO:0000256" key="2">
    <source>
        <dbReference type="ARBA" id="ARBA00011738"/>
    </source>
</evidence>
<organism evidence="10 11">
    <name type="scientific">Junco hyemalis</name>
    <name type="common">Dark-eyed junco</name>
    <dbReference type="NCBI Taxonomy" id="40217"/>
    <lineage>
        <taxon>Eukaryota</taxon>
        <taxon>Metazoa</taxon>
        <taxon>Chordata</taxon>
        <taxon>Craniata</taxon>
        <taxon>Vertebrata</taxon>
        <taxon>Euteleostomi</taxon>
        <taxon>Archelosauria</taxon>
        <taxon>Archosauria</taxon>
        <taxon>Dinosauria</taxon>
        <taxon>Saurischia</taxon>
        <taxon>Theropoda</taxon>
        <taxon>Coelurosauria</taxon>
        <taxon>Aves</taxon>
        <taxon>Neognathae</taxon>
        <taxon>Neoaves</taxon>
        <taxon>Telluraves</taxon>
        <taxon>Australaves</taxon>
        <taxon>Passeriformes</taxon>
        <taxon>Passerellidae</taxon>
        <taxon>Junco</taxon>
    </lineage>
</organism>
<accession>A0A8C5JUM9</accession>
<dbReference type="InterPro" id="IPR017853">
    <property type="entry name" value="GH"/>
</dbReference>
<dbReference type="AlphaFoldDB" id="A0A8C5JUM9"/>
<evidence type="ECO:0000256" key="9">
    <source>
        <dbReference type="SAM" id="Phobius"/>
    </source>
</evidence>
<evidence type="ECO:0000313" key="11">
    <source>
        <dbReference type="Proteomes" id="UP000694408"/>
    </source>
</evidence>
<keyword evidence="9" id="KW-0472">Membrane</keyword>
<sequence length="535" mass="61100">DMYFYGTFPEDFTWGVSSSAYQIEGGWDADGKGPSIWDTFTHVPGNVNNNENGDIACDSYNKVEEDIYMLRALGVKNYRFSLSWPRIFPTGRNNSINSHGGLNYYERLIDALLAANIVPQVTLYHWDLPQALQDVGGWENDTVVQRFKEYAEVLFQRLGDKVKFWITLNEPYNTAYLGYGTGTAAPGISFRPGHAPYVVGHNLLKAHAEAWHLYNETFRARQGGLISITINSDWGEPRNPHSQEDVEAARRLMQFFLGWFAHPIFKNGDYNEVMKRRIRERSLAQGLSKSRLPEFTESEKQRIKGTYDFFGLNHYTTVLTYNQNYPKGVMSYDSDRGVATVTDRSWLSSGSLWLKVAPFGFRKILRWIKEEYNNPPIYVTENGVSERGAFEFNDTWRMHYYRTYINEALKAVVLDGVDLRGYTAWSLMDNLEWAAGYEEKFGLYHVNFSDPALPRRPKASAKYYSQIINCNGFPDPATGPHPCLGEEPEGAEIALYVLFALSIVGALSLALFAYKYGKLSKRSHKQSHMELSSKL</sequence>
<dbReference type="OMA" id="VWLKVYP"/>
<dbReference type="InterPro" id="IPR001360">
    <property type="entry name" value="Glyco_hydro_1"/>
</dbReference>
<evidence type="ECO:0000313" key="10">
    <source>
        <dbReference type="Ensembl" id="ENSJHYP00000023966.1"/>
    </source>
</evidence>
<keyword evidence="5 8" id="KW-0326">Glycosidase</keyword>
<reference evidence="10" key="1">
    <citation type="submission" date="2025-08" db="UniProtKB">
        <authorList>
            <consortium name="Ensembl"/>
        </authorList>
    </citation>
    <scope>IDENTIFICATION</scope>
</reference>
<evidence type="ECO:0000256" key="4">
    <source>
        <dbReference type="ARBA" id="ARBA00023180"/>
    </source>
</evidence>
<evidence type="ECO:0000256" key="1">
    <source>
        <dbReference type="ARBA" id="ARBA00010838"/>
    </source>
</evidence>
<name>A0A8C5JUM9_JUNHY</name>
<keyword evidence="9" id="KW-0812">Transmembrane</keyword>
<evidence type="ECO:0000256" key="7">
    <source>
        <dbReference type="RuleBase" id="RU003690"/>
    </source>
</evidence>
<keyword evidence="4" id="KW-0325">Glycoprotein</keyword>
<reference evidence="10" key="2">
    <citation type="submission" date="2025-09" db="UniProtKB">
        <authorList>
            <consortium name="Ensembl"/>
        </authorList>
    </citation>
    <scope>IDENTIFICATION</scope>
</reference>
<feature type="transmembrane region" description="Helical" evidence="9">
    <location>
        <begin position="493"/>
        <end position="514"/>
    </location>
</feature>
<dbReference type="InterPro" id="IPR018120">
    <property type="entry name" value="Glyco_hydro_1_AS"/>
</dbReference>
<comment type="subunit">
    <text evidence="2">Homodimer.</text>
</comment>
<comment type="similarity">
    <text evidence="1 7">Belongs to the glycosyl hydrolase 1 family.</text>
</comment>